<dbReference type="Proteomes" id="UP000540412">
    <property type="component" value="Unassembled WGS sequence"/>
</dbReference>
<proteinExistence type="predicted"/>
<evidence type="ECO:0000313" key="2">
    <source>
        <dbReference type="Proteomes" id="UP000540412"/>
    </source>
</evidence>
<reference evidence="1 2" key="1">
    <citation type="submission" date="2020-08" db="EMBL/GenBank/DDBJ databases">
        <title>Sequencing the genomes of 1000 actinobacteria strains.</title>
        <authorList>
            <person name="Klenk H.-P."/>
        </authorList>
    </citation>
    <scope>NUCLEOTIDE SEQUENCE [LARGE SCALE GENOMIC DNA]</scope>
    <source>
        <strain evidence="1 2">DSM 43582</strain>
    </source>
</reference>
<dbReference type="EMBL" id="JACHIT010000002">
    <property type="protein sequence ID" value="MBB5918810.1"/>
    <property type="molecule type" value="Genomic_DNA"/>
</dbReference>
<sequence>MRARPALITRSREPETPDVTFFTRAYATRALPLSAVTLAMLASGTDDGLVPLLTVAGAAQIGDGLIGIARRNWPMTAGCAVATAVHLGSAWWIGAR</sequence>
<keyword evidence="2" id="KW-1185">Reference proteome</keyword>
<dbReference type="AlphaFoldDB" id="A0A7W9UNG7"/>
<protein>
    <submittedName>
        <fullName evidence="1">Uncharacterized protein</fullName>
    </submittedName>
</protein>
<evidence type="ECO:0000313" key="1">
    <source>
        <dbReference type="EMBL" id="MBB5918810.1"/>
    </source>
</evidence>
<dbReference type="RefSeq" id="WP_040747022.1">
    <property type="nucleotide sequence ID" value="NZ_JACHIT010000002.1"/>
</dbReference>
<gene>
    <name evidence="1" type="ORF">BJY24_007722</name>
</gene>
<organism evidence="1 2">
    <name type="scientific">Nocardia transvalensis</name>
    <dbReference type="NCBI Taxonomy" id="37333"/>
    <lineage>
        <taxon>Bacteria</taxon>
        <taxon>Bacillati</taxon>
        <taxon>Actinomycetota</taxon>
        <taxon>Actinomycetes</taxon>
        <taxon>Mycobacteriales</taxon>
        <taxon>Nocardiaceae</taxon>
        <taxon>Nocardia</taxon>
    </lineage>
</organism>
<accession>A0A7W9UNG7</accession>
<comment type="caution">
    <text evidence="1">The sequence shown here is derived from an EMBL/GenBank/DDBJ whole genome shotgun (WGS) entry which is preliminary data.</text>
</comment>
<name>A0A7W9UNG7_9NOCA</name>